<keyword evidence="2" id="KW-1185">Reference proteome</keyword>
<accession>A0ACC6CGE4</accession>
<evidence type="ECO:0000313" key="1">
    <source>
        <dbReference type="EMBL" id="MCY4747324.1"/>
    </source>
</evidence>
<dbReference type="Proteomes" id="UP001076464">
    <property type="component" value="Unassembled WGS sequence"/>
</dbReference>
<sequence>MLANSDGATAPLMPQRPGAARTAVASPSPAPADAADDRVPMAQKVGFGLGSFHDMWGHWLYQSLVFHVFNIGLGVAPQLISMAMGIKIFADAVSDALFGWISDNTRSRWGRRRPFILVGGILTGIGLPLLFAVGRGWSDTEYFIFLLVSTCLYAPVMSCFAMPWNSLGAELTPGYHERTRVMSIKNAIQKIPELGMFVAAQFTTLWFFHDASGKPDILLGAQVYTSILGGILVVLAIAIFSLTRERYYESFVAQSRQRVPFKDTLYRTLKNKPFRLMLGTMLTYNMATAMVGLLGYYATVYYVCGGNVVEATKWNSLMGVAGLVSGLAGIAFAGWVARRWGKRNALMTVLWLGIAAFIGDWFFYNPQLPWLQLFASGGVAFIGAGFWTIYGSAMADVIDHDELATGQRREGSFAACGSWISKCGLALGNSASGWVLAFTGFDAKLPVQGEEAIFLIRVCLSGIPIVGLLIALVVVSRYFLTEQRMHDIRAALEARRGTV</sequence>
<reference evidence="1" key="1">
    <citation type="submission" date="2022-08" db="EMBL/GenBank/DDBJ databases">
        <title>Genome sequencing of Pelomonas sp. UHG3.</title>
        <authorList>
            <person name="So Y."/>
        </authorList>
    </citation>
    <scope>NUCLEOTIDE SEQUENCE</scope>
    <source>
        <strain evidence="1">UHG3</strain>
    </source>
</reference>
<evidence type="ECO:0000313" key="2">
    <source>
        <dbReference type="Proteomes" id="UP001076464"/>
    </source>
</evidence>
<name>A0ACC6CGE4_9BURK</name>
<dbReference type="EMBL" id="JAPPUY010000006">
    <property type="protein sequence ID" value="MCY4747324.1"/>
    <property type="molecule type" value="Genomic_DNA"/>
</dbReference>
<gene>
    <name evidence="1" type="ORF">NYO99_20295</name>
</gene>
<organism evidence="1 2">
    <name type="scientific">Roseateles hydrophilus</name>
    <dbReference type="NCBI Taxonomy" id="2975054"/>
    <lineage>
        <taxon>Bacteria</taxon>
        <taxon>Pseudomonadati</taxon>
        <taxon>Pseudomonadota</taxon>
        <taxon>Betaproteobacteria</taxon>
        <taxon>Burkholderiales</taxon>
        <taxon>Sphaerotilaceae</taxon>
        <taxon>Roseateles</taxon>
    </lineage>
</organism>
<proteinExistence type="predicted"/>
<comment type="caution">
    <text evidence="1">The sequence shown here is derived from an EMBL/GenBank/DDBJ whole genome shotgun (WGS) entry which is preliminary data.</text>
</comment>
<protein>
    <submittedName>
        <fullName evidence="1">MFS transporter</fullName>
    </submittedName>
</protein>